<dbReference type="SMART" id="SM00382">
    <property type="entry name" value="AAA"/>
    <property type="match status" value="2"/>
</dbReference>
<evidence type="ECO:0000313" key="14">
    <source>
        <dbReference type="EMBL" id="KAJ2002445.1"/>
    </source>
</evidence>
<evidence type="ECO:0000313" key="15">
    <source>
        <dbReference type="Proteomes" id="UP001150907"/>
    </source>
</evidence>
<dbReference type="PANTHER" id="PTHR23077">
    <property type="entry name" value="AAA-FAMILY ATPASE"/>
    <property type="match status" value="1"/>
</dbReference>
<reference evidence="14" key="1">
    <citation type="submission" date="2022-07" db="EMBL/GenBank/DDBJ databases">
        <title>Phylogenomic reconstructions and comparative analyses of Kickxellomycotina fungi.</title>
        <authorList>
            <person name="Reynolds N.K."/>
            <person name="Stajich J.E."/>
            <person name="Barry K."/>
            <person name="Grigoriev I.V."/>
            <person name="Crous P."/>
            <person name="Smith M.E."/>
        </authorList>
    </citation>
    <scope>NUCLEOTIDE SEQUENCE</scope>
    <source>
        <strain evidence="14">IMI 214461</strain>
    </source>
</reference>
<feature type="domain" description="AAA+ ATPase" evidence="13">
    <location>
        <begin position="607"/>
        <end position="743"/>
    </location>
</feature>
<evidence type="ECO:0000256" key="4">
    <source>
        <dbReference type="ARBA" id="ARBA00022593"/>
    </source>
</evidence>
<protein>
    <recommendedName>
        <fullName evidence="11">Peroxisomal ATPase PEX1</fullName>
    </recommendedName>
    <alternativeName>
        <fullName evidence="10">Peroxin-1</fullName>
    </alternativeName>
</protein>
<organism evidence="14 15">
    <name type="scientific">Coemansia thaxteri</name>
    <dbReference type="NCBI Taxonomy" id="2663907"/>
    <lineage>
        <taxon>Eukaryota</taxon>
        <taxon>Fungi</taxon>
        <taxon>Fungi incertae sedis</taxon>
        <taxon>Zoopagomycota</taxon>
        <taxon>Kickxellomycotina</taxon>
        <taxon>Kickxellomycetes</taxon>
        <taxon>Kickxellales</taxon>
        <taxon>Kickxellaceae</taxon>
        <taxon>Coemansia</taxon>
    </lineage>
</organism>
<evidence type="ECO:0000256" key="11">
    <source>
        <dbReference type="ARBA" id="ARBA00034532"/>
    </source>
</evidence>
<dbReference type="Gene3D" id="1.10.8.60">
    <property type="match status" value="2"/>
</dbReference>
<dbReference type="Pfam" id="PF09262">
    <property type="entry name" value="PEX-1N"/>
    <property type="match status" value="1"/>
</dbReference>
<comment type="subcellular location">
    <subcellularLocation>
        <location evidence="1">Membrane</location>
    </subcellularLocation>
</comment>
<keyword evidence="9" id="KW-0472">Membrane</keyword>
<dbReference type="GO" id="GO:0005778">
    <property type="term" value="C:peroxisomal membrane"/>
    <property type="evidence" value="ECO:0007669"/>
    <property type="project" value="TreeGrafter"/>
</dbReference>
<dbReference type="GO" id="GO:0005829">
    <property type="term" value="C:cytosol"/>
    <property type="evidence" value="ECO:0007669"/>
    <property type="project" value="TreeGrafter"/>
</dbReference>
<dbReference type="FunFam" id="3.40.50.300:FF:000149">
    <property type="entry name" value="Nuclear valosin-containing protein-like"/>
    <property type="match status" value="1"/>
</dbReference>
<evidence type="ECO:0000256" key="3">
    <source>
        <dbReference type="ARBA" id="ARBA00022448"/>
    </source>
</evidence>
<dbReference type="InterPro" id="IPR009010">
    <property type="entry name" value="Asp_de-COase-like_dom_sf"/>
</dbReference>
<keyword evidence="4" id="KW-0962">Peroxisome biogenesis</keyword>
<keyword evidence="8" id="KW-0653">Protein transport</keyword>
<keyword evidence="3" id="KW-0813">Transport</keyword>
<dbReference type="InterPro" id="IPR003593">
    <property type="entry name" value="AAA+_ATPase"/>
</dbReference>
<feature type="domain" description="AAA+ ATPase" evidence="13">
    <location>
        <begin position="338"/>
        <end position="475"/>
    </location>
</feature>
<evidence type="ECO:0000256" key="7">
    <source>
        <dbReference type="ARBA" id="ARBA00022840"/>
    </source>
</evidence>
<name>A0A9W8BGH5_9FUNG</name>
<dbReference type="Pfam" id="PF00004">
    <property type="entry name" value="AAA"/>
    <property type="match status" value="2"/>
</dbReference>
<dbReference type="Proteomes" id="UP001150907">
    <property type="component" value="Unassembled WGS sequence"/>
</dbReference>
<evidence type="ECO:0000259" key="13">
    <source>
        <dbReference type="SMART" id="SM00382"/>
    </source>
</evidence>
<dbReference type="SUPFAM" id="SSF52540">
    <property type="entry name" value="P-loop containing nucleoside triphosphate hydrolases"/>
    <property type="match status" value="2"/>
</dbReference>
<accession>A0A9W8BGH5</accession>
<dbReference type="Gene3D" id="2.40.40.20">
    <property type="match status" value="1"/>
</dbReference>
<comment type="caution">
    <text evidence="14">The sequence shown here is derived from an EMBL/GenBank/DDBJ whole genome shotgun (WGS) entry which is preliminary data.</text>
</comment>
<evidence type="ECO:0000256" key="2">
    <source>
        <dbReference type="ARBA" id="ARBA00006914"/>
    </source>
</evidence>
<dbReference type="InterPro" id="IPR050168">
    <property type="entry name" value="AAA_ATPase_domain"/>
</dbReference>
<gene>
    <name evidence="14" type="primary">PEX1</name>
    <name evidence="14" type="ORF">H4R26_003607</name>
</gene>
<evidence type="ECO:0000256" key="12">
    <source>
        <dbReference type="ARBA" id="ARBA00048778"/>
    </source>
</evidence>
<keyword evidence="6" id="KW-0378">Hydrolase</keyword>
<dbReference type="PROSITE" id="PS00674">
    <property type="entry name" value="AAA"/>
    <property type="match status" value="1"/>
</dbReference>
<dbReference type="GO" id="GO:0016887">
    <property type="term" value="F:ATP hydrolysis activity"/>
    <property type="evidence" value="ECO:0007669"/>
    <property type="project" value="InterPro"/>
</dbReference>
<evidence type="ECO:0000256" key="10">
    <source>
        <dbReference type="ARBA" id="ARBA00032509"/>
    </source>
</evidence>
<dbReference type="AlphaFoldDB" id="A0A9W8BGH5"/>
<dbReference type="Gene3D" id="3.40.50.300">
    <property type="entry name" value="P-loop containing nucleotide triphosphate hydrolases"/>
    <property type="match status" value="2"/>
</dbReference>
<dbReference type="SUPFAM" id="SSF50692">
    <property type="entry name" value="ADC-like"/>
    <property type="match status" value="1"/>
</dbReference>
<evidence type="ECO:0000256" key="1">
    <source>
        <dbReference type="ARBA" id="ARBA00004370"/>
    </source>
</evidence>
<dbReference type="Gene3D" id="3.10.330.10">
    <property type="match status" value="1"/>
</dbReference>
<keyword evidence="7" id="KW-0067">ATP-binding</keyword>
<dbReference type="InterPro" id="IPR003959">
    <property type="entry name" value="ATPase_AAA_core"/>
</dbReference>
<dbReference type="EMBL" id="JANBQF010000302">
    <property type="protein sequence ID" value="KAJ2002445.1"/>
    <property type="molecule type" value="Genomic_DNA"/>
</dbReference>
<evidence type="ECO:0000256" key="9">
    <source>
        <dbReference type="ARBA" id="ARBA00023136"/>
    </source>
</evidence>
<dbReference type="InterPro" id="IPR027417">
    <property type="entry name" value="P-loop_NTPase"/>
</dbReference>
<evidence type="ECO:0000256" key="6">
    <source>
        <dbReference type="ARBA" id="ARBA00022801"/>
    </source>
</evidence>
<keyword evidence="15" id="KW-1185">Reference proteome</keyword>
<comment type="catalytic activity">
    <reaction evidence="12">
        <text>ATP + H2O = ADP + phosphate + H(+)</text>
        <dbReference type="Rhea" id="RHEA:13065"/>
        <dbReference type="ChEBI" id="CHEBI:15377"/>
        <dbReference type="ChEBI" id="CHEBI:15378"/>
        <dbReference type="ChEBI" id="CHEBI:30616"/>
        <dbReference type="ChEBI" id="CHEBI:43474"/>
        <dbReference type="ChEBI" id="CHEBI:456216"/>
    </reaction>
    <physiologicalReaction direction="left-to-right" evidence="12">
        <dbReference type="Rhea" id="RHEA:13066"/>
    </physiologicalReaction>
</comment>
<dbReference type="InterPro" id="IPR003960">
    <property type="entry name" value="ATPase_AAA_CS"/>
</dbReference>
<dbReference type="InterPro" id="IPR029067">
    <property type="entry name" value="CDC48_domain_2-like_sf"/>
</dbReference>
<dbReference type="GO" id="GO:0016558">
    <property type="term" value="P:protein import into peroxisome matrix"/>
    <property type="evidence" value="ECO:0007669"/>
    <property type="project" value="TreeGrafter"/>
</dbReference>
<feature type="non-terminal residue" evidence="14">
    <location>
        <position position="820"/>
    </location>
</feature>
<evidence type="ECO:0000256" key="8">
    <source>
        <dbReference type="ARBA" id="ARBA00022927"/>
    </source>
</evidence>
<dbReference type="InterPro" id="IPR041569">
    <property type="entry name" value="AAA_lid_3"/>
</dbReference>
<comment type="similarity">
    <text evidence="2">Belongs to the AAA ATPase family.</text>
</comment>
<dbReference type="PANTHER" id="PTHR23077:SF12">
    <property type="entry name" value="PEROXISOMAL ATPASE PEX1"/>
    <property type="match status" value="1"/>
</dbReference>
<dbReference type="SUPFAM" id="SSF54585">
    <property type="entry name" value="Cdc48 domain 2-like"/>
    <property type="match status" value="1"/>
</dbReference>
<proteinExistence type="inferred from homology"/>
<dbReference type="Pfam" id="PF17862">
    <property type="entry name" value="AAA_lid_3"/>
    <property type="match status" value="1"/>
</dbReference>
<dbReference type="OrthoDB" id="2187at2759"/>
<dbReference type="InterPro" id="IPR015342">
    <property type="entry name" value="PEX1-N_C-lobe"/>
</dbReference>
<evidence type="ECO:0000256" key="5">
    <source>
        <dbReference type="ARBA" id="ARBA00022741"/>
    </source>
</evidence>
<sequence length="820" mass="84066">MSQTLVVAFSSLHSCLVNLPPRWVAALAAQPASRACMVFRVSWQQQTAYVAWSGGVAQSNIGQGADVLEMDGTFGRALGLGDGARVRVEYVPDVATCTAAEVEPASADDWEILSLNAGAVEERLLQQARVVAVGQPIVFWLSPSTVVRLATAAVTPRTQACCLLANDSEVVVAPRPRARKAQSSQSPAASVTDTAAVYCMRIAADVTATAAATVYANPAAPVACLAGKSVRIARALHREDSEVAADSSGSAAATAAVSASLAASDKVQPGVLLASPALLSAAGLSPGEAVRVQVAAAGEADGTDKTNETSGAPPALEAGVTAFIDDAWRCVDSALAGGGGGLLVCGRRGAGKSSVVRAVAARAAQGTRLVFVRHVDCAALALEPQTARVVAALRAAAREALAGAPAVLVLDDVDAVTPAAVEHGDDRRARRVAEALVAATRGVAVLATAASRAAVHARVLGAGVFGATREIPPPRAAERELMLAAVAAASAAPPAPATSFAAAAYATEGYAPADLRALYERATHEAAVRAVAAESSRAARVEVTAADLTRALAGFRPAALRSLRVSAAPTARWSDIGGLRDARRLLRETLELPARYGAVFASSPLRLRSGVLLYGFPGCGKTLLAAAAARECGLSLVATKGPELLSKYIGSSEQAVRDLFRRAAAAAPCVLFFDEFDAIAPRRGHDSTGVTDRVVNQFLTEMDGAEGLAGVYVLAATSRPDLIDPALLRPGRLDKALLCPLPDAADRADILARHAARLRTAAAIDWPALAARAENFTGADLQALVYNAFLEAVHERTQAPLPGASASAPVSEAAAPVFAM</sequence>
<dbReference type="GO" id="GO:0005524">
    <property type="term" value="F:ATP binding"/>
    <property type="evidence" value="ECO:0007669"/>
    <property type="project" value="UniProtKB-KW"/>
</dbReference>
<keyword evidence="5" id="KW-0547">Nucleotide-binding</keyword>